<dbReference type="Gene3D" id="3.30.450.380">
    <property type="match status" value="1"/>
</dbReference>
<dbReference type="InterPro" id="IPR027417">
    <property type="entry name" value="P-loop_NTPase"/>
</dbReference>
<evidence type="ECO:0000313" key="4">
    <source>
        <dbReference type="EMBL" id="SEL39421.1"/>
    </source>
</evidence>
<feature type="compositionally biased region" description="Basic residues" evidence="2">
    <location>
        <begin position="1"/>
        <end position="11"/>
    </location>
</feature>
<dbReference type="Proteomes" id="UP000183015">
    <property type="component" value="Unassembled WGS sequence"/>
</dbReference>
<sequence>MTRSTSTHRAHAGAGTAGRSASVSSASAGAVSAALLDAVRLRLAESGAEPTITGVAAALRAQGRPYGDTEVLEIVRELRAEMVGAGPLDRLLSDPEVTDVLVNGPREVWVDRGHGLQRARDVKFTDEPSVRRLAQRLAHTAGRRLDDARPWTDARLPQGVRLHAVLPPVAVGGTLISLRVSRPRPFTLEELVASGSLTNWGAGLLQALVRARVAYLVSGGTGTGKTTLLAALLGLVPTSERLVVVEDSAELQPDHPHLVRLEGRPPNQEGVGGIDLRDLVRQALRMRPDRLVVGEVRGSEVLDLLAALNTGHEGGCGTVHANAAVDVPARLEALAATAGLGRAALHSQLAAALDAVVHLVRAPGGQRRVAEVCVLERGADGLVTALPAVRFPAAGGQEPGPGWPRLAERCGGLRAPWARPK</sequence>
<dbReference type="FunFam" id="3.30.450.380:FF:000002">
    <property type="entry name" value="Secretion protein, partial"/>
    <property type="match status" value="1"/>
</dbReference>
<dbReference type="SUPFAM" id="SSF52540">
    <property type="entry name" value="P-loop containing nucleoside triphosphate hydrolases"/>
    <property type="match status" value="1"/>
</dbReference>
<dbReference type="STRING" id="235985.SAMN05414137_108136"/>
<dbReference type="InterPro" id="IPR050921">
    <property type="entry name" value="T4SS_GSP_E_ATPase"/>
</dbReference>
<dbReference type="InterPro" id="IPR022399">
    <property type="entry name" value="TadA-like_ATPase"/>
</dbReference>
<feature type="compositionally biased region" description="Low complexity" evidence="2">
    <location>
        <begin position="12"/>
        <end position="23"/>
    </location>
</feature>
<gene>
    <name evidence="4" type="ORF">SAMN05414137_108136</name>
</gene>
<dbReference type="NCBIfam" id="TIGR03819">
    <property type="entry name" value="heli_sec_ATPase"/>
    <property type="match status" value="1"/>
</dbReference>
<accession>A0A1H7PU47</accession>
<organism evidence="4 5">
    <name type="scientific">Streptacidiphilus jiangxiensis</name>
    <dbReference type="NCBI Taxonomy" id="235985"/>
    <lineage>
        <taxon>Bacteria</taxon>
        <taxon>Bacillati</taxon>
        <taxon>Actinomycetota</taxon>
        <taxon>Actinomycetes</taxon>
        <taxon>Kitasatosporales</taxon>
        <taxon>Streptomycetaceae</taxon>
        <taxon>Streptacidiphilus</taxon>
    </lineage>
</organism>
<proteinExistence type="inferred from homology"/>
<dbReference type="EMBL" id="FOAZ01000008">
    <property type="protein sequence ID" value="SEL39421.1"/>
    <property type="molecule type" value="Genomic_DNA"/>
</dbReference>
<reference evidence="5" key="1">
    <citation type="submission" date="2016-10" db="EMBL/GenBank/DDBJ databases">
        <authorList>
            <person name="Varghese N."/>
        </authorList>
    </citation>
    <scope>NUCLEOTIDE SEQUENCE [LARGE SCALE GENOMIC DNA]</scope>
    <source>
        <strain evidence="5">DSM 45096 / BCRC 16803 / CGMCC 4.1857 / CIP 109030 / JCM 12277 / KCTC 19219 / NBRC 100920 / 33214</strain>
    </source>
</reference>
<dbReference type="GO" id="GO:0016887">
    <property type="term" value="F:ATP hydrolysis activity"/>
    <property type="evidence" value="ECO:0007669"/>
    <property type="project" value="InterPro"/>
</dbReference>
<dbReference type="PANTHER" id="PTHR30486:SF6">
    <property type="entry name" value="TYPE IV PILUS RETRACTATION ATPASE PILT"/>
    <property type="match status" value="1"/>
</dbReference>
<dbReference type="RefSeq" id="WP_082015037.1">
    <property type="nucleotide sequence ID" value="NZ_BBPN01000013.1"/>
</dbReference>
<comment type="similarity">
    <text evidence="1">Belongs to the GSP E family.</text>
</comment>
<name>A0A1H7PU47_STRJI</name>
<dbReference type="InterPro" id="IPR001482">
    <property type="entry name" value="T2SS/T4SS_dom"/>
</dbReference>
<feature type="domain" description="Bacterial type II secretion system protein E" evidence="3">
    <location>
        <begin position="84"/>
        <end position="361"/>
    </location>
</feature>
<dbReference type="eggNOG" id="COG4962">
    <property type="taxonomic scope" value="Bacteria"/>
</dbReference>
<dbReference type="Gene3D" id="3.40.50.300">
    <property type="entry name" value="P-loop containing nucleotide triphosphate hydrolases"/>
    <property type="match status" value="1"/>
</dbReference>
<evidence type="ECO:0000256" key="2">
    <source>
        <dbReference type="SAM" id="MobiDB-lite"/>
    </source>
</evidence>
<dbReference type="AlphaFoldDB" id="A0A1H7PU47"/>
<evidence type="ECO:0000259" key="3">
    <source>
        <dbReference type="Pfam" id="PF00437"/>
    </source>
</evidence>
<dbReference type="CDD" id="cd01130">
    <property type="entry name" value="VirB11-like_ATPase"/>
    <property type="match status" value="1"/>
</dbReference>
<evidence type="ECO:0000313" key="5">
    <source>
        <dbReference type="Proteomes" id="UP000183015"/>
    </source>
</evidence>
<dbReference type="PANTHER" id="PTHR30486">
    <property type="entry name" value="TWITCHING MOTILITY PROTEIN PILT"/>
    <property type="match status" value="1"/>
</dbReference>
<dbReference type="OrthoDB" id="9810761at2"/>
<keyword evidence="5" id="KW-1185">Reference proteome</keyword>
<feature type="region of interest" description="Disordered" evidence="2">
    <location>
        <begin position="1"/>
        <end position="23"/>
    </location>
</feature>
<dbReference type="Pfam" id="PF00437">
    <property type="entry name" value="T2SSE"/>
    <property type="match status" value="1"/>
</dbReference>
<protein>
    <submittedName>
        <fullName evidence="4">Pilus assembly protein CpaF</fullName>
    </submittedName>
</protein>
<evidence type="ECO:0000256" key="1">
    <source>
        <dbReference type="ARBA" id="ARBA00006611"/>
    </source>
</evidence>